<protein>
    <recommendedName>
        <fullName evidence="1">Nudix hydrolase domain-containing protein</fullName>
    </recommendedName>
</protein>
<gene>
    <name evidence="2" type="ORF">SDC9_164485</name>
</gene>
<dbReference type="PANTHER" id="PTHR43736:SF1">
    <property type="entry name" value="DIHYDRONEOPTERIN TRIPHOSPHATE DIPHOSPHATASE"/>
    <property type="match status" value="1"/>
</dbReference>
<accession>A0A645FRR4</accession>
<dbReference type="AlphaFoldDB" id="A0A645FRR4"/>
<dbReference type="InterPro" id="IPR000086">
    <property type="entry name" value="NUDIX_hydrolase_dom"/>
</dbReference>
<comment type="caution">
    <text evidence="2">The sequence shown here is derived from an EMBL/GenBank/DDBJ whole genome shotgun (WGS) entry which is preliminary data.</text>
</comment>
<dbReference type="EMBL" id="VSSQ01064180">
    <property type="protein sequence ID" value="MPN17135.1"/>
    <property type="molecule type" value="Genomic_DNA"/>
</dbReference>
<name>A0A645FRR4_9ZZZZ</name>
<proteinExistence type="predicted"/>
<sequence>MKHPNVLYRECLDGHLTSTGFVVNKEHNKVLMAFHNIYQSYSWTGGHNDGDADSKHVAEKEVLEETGLSSVKRISNLISLDDLPVQEHVKNEQLVKEHRHYNLTYLFEADENDKLSIKEDENSALKWIDFDEIELWVSEEIMISVYEKIIKRIRMGAYEHIE</sequence>
<dbReference type="CDD" id="cd03674">
    <property type="entry name" value="NUDIX_Hydrolase"/>
    <property type="match status" value="1"/>
</dbReference>
<organism evidence="2">
    <name type="scientific">bioreactor metagenome</name>
    <dbReference type="NCBI Taxonomy" id="1076179"/>
    <lineage>
        <taxon>unclassified sequences</taxon>
        <taxon>metagenomes</taxon>
        <taxon>ecological metagenomes</taxon>
    </lineage>
</organism>
<dbReference type="PANTHER" id="PTHR43736">
    <property type="entry name" value="ADP-RIBOSE PYROPHOSPHATASE"/>
    <property type="match status" value="1"/>
</dbReference>
<dbReference type="Gene3D" id="3.90.79.10">
    <property type="entry name" value="Nucleoside Triphosphate Pyrophosphohydrolase"/>
    <property type="match status" value="1"/>
</dbReference>
<dbReference type="Pfam" id="PF00293">
    <property type="entry name" value="NUDIX"/>
    <property type="match status" value="1"/>
</dbReference>
<reference evidence="2" key="1">
    <citation type="submission" date="2019-08" db="EMBL/GenBank/DDBJ databases">
        <authorList>
            <person name="Kucharzyk K."/>
            <person name="Murdoch R.W."/>
            <person name="Higgins S."/>
            <person name="Loffler F."/>
        </authorList>
    </citation>
    <scope>NUCLEOTIDE SEQUENCE</scope>
</reference>
<evidence type="ECO:0000259" key="1">
    <source>
        <dbReference type="PROSITE" id="PS51462"/>
    </source>
</evidence>
<dbReference type="PROSITE" id="PS51462">
    <property type="entry name" value="NUDIX"/>
    <property type="match status" value="1"/>
</dbReference>
<dbReference type="SUPFAM" id="SSF55811">
    <property type="entry name" value="Nudix"/>
    <property type="match status" value="1"/>
</dbReference>
<dbReference type="InterPro" id="IPR015797">
    <property type="entry name" value="NUDIX_hydrolase-like_dom_sf"/>
</dbReference>
<evidence type="ECO:0000313" key="2">
    <source>
        <dbReference type="EMBL" id="MPN17135.1"/>
    </source>
</evidence>
<feature type="domain" description="Nudix hydrolase" evidence="1">
    <location>
        <begin position="13"/>
        <end position="150"/>
    </location>
</feature>